<gene>
    <name evidence="1" type="ORF">NDU88_008485</name>
</gene>
<dbReference type="AlphaFoldDB" id="A0AAV7ND98"/>
<proteinExistence type="predicted"/>
<protein>
    <submittedName>
        <fullName evidence="1">Uncharacterized protein</fullName>
    </submittedName>
</protein>
<dbReference type="Proteomes" id="UP001066276">
    <property type="component" value="Chromosome 9"/>
</dbReference>
<name>A0AAV7ND98_PLEWA</name>
<accession>A0AAV7ND98</accession>
<sequence>MRWTPSTHPPKPEKECAMDDEATEAHVRVLVCSSCPRALDTKDAQDFLLLREHRLVIPKNLQQRVFLLAHVGHQV</sequence>
<comment type="caution">
    <text evidence="1">The sequence shown here is derived from an EMBL/GenBank/DDBJ whole genome shotgun (WGS) entry which is preliminary data.</text>
</comment>
<dbReference type="EMBL" id="JANPWB010000013">
    <property type="protein sequence ID" value="KAJ1111148.1"/>
    <property type="molecule type" value="Genomic_DNA"/>
</dbReference>
<keyword evidence="2" id="KW-1185">Reference proteome</keyword>
<evidence type="ECO:0000313" key="1">
    <source>
        <dbReference type="EMBL" id="KAJ1111148.1"/>
    </source>
</evidence>
<evidence type="ECO:0000313" key="2">
    <source>
        <dbReference type="Proteomes" id="UP001066276"/>
    </source>
</evidence>
<reference evidence="1" key="1">
    <citation type="journal article" date="2022" name="bioRxiv">
        <title>Sequencing and chromosome-scale assembly of the giantPleurodeles waltlgenome.</title>
        <authorList>
            <person name="Brown T."/>
            <person name="Elewa A."/>
            <person name="Iarovenko S."/>
            <person name="Subramanian E."/>
            <person name="Araus A.J."/>
            <person name="Petzold A."/>
            <person name="Susuki M."/>
            <person name="Suzuki K.-i.T."/>
            <person name="Hayashi T."/>
            <person name="Toyoda A."/>
            <person name="Oliveira C."/>
            <person name="Osipova E."/>
            <person name="Leigh N.D."/>
            <person name="Simon A."/>
            <person name="Yun M.H."/>
        </authorList>
    </citation>
    <scope>NUCLEOTIDE SEQUENCE</scope>
    <source>
        <strain evidence="1">20211129_DDA</strain>
        <tissue evidence="1">Liver</tissue>
    </source>
</reference>
<organism evidence="1 2">
    <name type="scientific">Pleurodeles waltl</name>
    <name type="common">Iberian ribbed newt</name>
    <dbReference type="NCBI Taxonomy" id="8319"/>
    <lineage>
        <taxon>Eukaryota</taxon>
        <taxon>Metazoa</taxon>
        <taxon>Chordata</taxon>
        <taxon>Craniata</taxon>
        <taxon>Vertebrata</taxon>
        <taxon>Euteleostomi</taxon>
        <taxon>Amphibia</taxon>
        <taxon>Batrachia</taxon>
        <taxon>Caudata</taxon>
        <taxon>Salamandroidea</taxon>
        <taxon>Salamandridae</taxon>
        <taxon>Pleurodelinae</taxon>
        <taxon>Pleurodeles</taxon>
    </lineage>
</organism>